<feature type="transmembrane region" description="Helical" evidence="5">
    <location>
        <begin position="79"/>
        <end position="98"/>
    </location>
</feature>
<evidence type="ECO:0000256" key="2">
    <source>
        <dbReference type="ARBA" id="ARBA00022989"/>
    </source>
</evidence>
<feature type="transmembrane region" description="Helical" evidence="5">
    <location>
        <begin position="450"/>
        <end position="469"/>
    </location>
</feature>
<evidence type="ECO:0000313" key="6">
    <source>
        <dbReference type="EMBL" id="CAG5120538.1"/>
    </source>
</evidence>
<feature type="transmembrane region" description="Helical" evidence="5">
    <location>
        <begin position="105"/>
        <end position="122"/>
    </location>
</feature>
<dbReference type="PANTHER" id="PTHR23121">
    <property type="entry name" value="SODIUM-DEPENDENT GLUCOSE TRANSPORTER 1"/>
    <property type="match status" value="1"/>
</dbReference>
<keyword evidence="2 5" id="KW-1133">Transmembrane helix</keyword>
<feature type="transmembrane region" description="Helical" evidence="5">
    <location>
        <begin position="481"/>
        <end position="502"/>
    </location>
</feature>
<evidence type="ECO:0000256" key="4">
    <source>
        <dbReference type="SAM" id="MobiDB-lite"/>
    </source>
</evidence>
<protein>
    <submittedName>
        <fullName evidence="6">Uncharacterized protein</fullName>
    </submittedName>
</protein>
<sequence>MELERKTSQIQEDDTDDKEDTSSTSLKSKLKDPEFRRKILQWTSLPIGMFSMGIVDASGGATLLDLQLLTSTDDQMSSLYITAYNLGYVMGSFIGGYLYGKINSYFMMTICCVLAGGANIATPYLNTFLLMFIIRCSTGCFLGILLCIGSAEHMRIWGTKGESLLQLINFVYAVGGVVGPLISEPFITEKDRDNATSTHQNVISGNFQNHTLTFNNSASLTCDSFTYNNITTDNFVNHNLTFDNFISLTLECINQTDVNKSNLQRSTNVRYAFLIGGLTSVLGGIPFLVTLLKWRKSNSHVEETGVSELTGRKLPLPVTVFLAGLLFIYYLFYCSIEVTFSSYLLVFIVKHFDTIGTHEAAYIMTYYWVLFATGRFISIFTSKYLPAKILLYIHLTLIASTFAGFIASALFNRFDILTVFACLMGLACSATYAAGISWTEAELMKVTGPISAVILVGASTGAMVTPFVVGHLVEYVSDMWFCYSIVVVFLLAVSVLVVTMTFNRCYVDRKYGKMGAGLVPEKPPILPDIVVQSTL</sequence>
<dbReference type="PANTHER" id="PTHR23121:SF9">
    <property type="entry name" value="SODIUM-DEPENDENT GLUCOSE TRANSPORTER 1"/>
    <property type="match status" value="1"/>
</dbReference>
<dbReference type="InterPro" id="IPR036259">
    <property type="entry name" value="MFS_trans_sf"/>
</dbReference>
<feature type="transmembrane region" description="Helical" evidence="5">
    <location>
        <begin position="389"/>
        <end position="410"/>
    </location>
</feature>
<keyword evidence="7" id="KW-1185">Reference proteome</keyword>
<evidence type="ECO:0000256" key="3">
    <source>
        <dbReference type="ARBA" id="ARBA00023136"/>
    </source>
</evidence>
<dbReference type="SUPFAM" id="SSF103473">
    <property type="entry name" value="MFS general substrate transporter"/>
    <property type="match status" value="1"/>
</dbReference>
<feature type="region of interest" description="Disordered" evidence="4">
    <location>
        <begin position="1"/>
        <end position="29"/>
    </location>
</feature>
<gene>
    <name evidence="6" type="ORF">CUNI_LOCUS6096</name>
</gene>
<feature type="transmembrane region" description="Helical" evidence="5">
    <location>
        <begin position="39"/>
        <end position="59"/>
    </location>
</feature>
<organism evidence="6 7">
    <name type="scientific">Candidula unifasciata</name>
    <dbReference type="NCBI Taxonomy" id="100452"/>
    <lineage>
        <taxon>Eukaryota</taxon>
        <taxon>Metazoa</taxon>
        <taxon>Spiralia</taxon>
        <taxon>Lophotrochozoa</taxon>
        <taxon>Mollusca</taxon>
        <taxon>Gastropoda</taxon>
        <taxon>Heterobranchia</taxon>
        <taxon>Euthyneura</taxon>
        <taxon>Panpulmonata</taxon>
        <taxon>Eupulmonata</taxon>
        <taxon>Stylommatophora</taxon>
        <taxon>Helicina</taxon>
        <taxon>Helicoidea</taxon>
        <taxon>Geomitridae</taxon>
        <taxon>Candidula</taxon>
    </lineage>
</organism>
<dbReference type="Proteomes" id="UP000678393">
    <property type="component" value="Unassembled WGS sequence"/>
</dbReference>
<feature type="transmembrane region" description="Helical" evidence="5">
    <location>
        <begin position="360"/>
        <end position="377"/>
    </location>
</feature>
<comment type="caution">
    <text evidence="6">The sequence shown here is derived from an EMBL/GenBank/DDBJ whole genome shotgun (WGS) entry which is preliminary data.</text>
</comment>
<evidence type="ECO:0000256" key="1">
    <source>
        <dbReference type="ARBA" id="ARBA00022692"/>
    </source>
</evidence>
<dbReference type="EMBL" id="CAJHNH020000918">
    <property type="protein sequence ID" value="CAG5120538.1"/>
    <property type="molecule type" value="Genomic_DNA"/>
</dbReference>
<dbReference type="OrthoDB" id="9626824at2759"/>
<feature type="transmembrane region" description="Helical" evidence="5">
    <location>
        <begin position="320"/>
        <end position="348"/>
    </location>
</feature>
<feature type="transmembrane region" description="Helical" evidence="5">
    <location>
        <begin position="416"/>
        <end position="438"/>
    </location>
</feature>
<feature type="transmembrane region" description="Helical" evidence="5">
    <location>
        <begin position="271"/>
        <end position="292"/>
    </location>
</feature>
<dbReference type="AlphaFoldDB" id="A0A8S3YWD1"/>
<evidence type="ECO:0000313" key="7">
    <source>
        <dbReference type="Proteomes" id="UP000678393"/>
    </source>
</evidence>
<accession>A0A8S3YWD1</accession>
<feature type="transmembrane region" description="Helical" evidence="5">
    <location>
        <begin position="128"/>
        <end position="151"/>
    </location>
</feature>
<evidence type="ECO:0000256" key="5">
    <source>
        <dbReference type="SAM" id="Phobius"/>
    </source>
</evidence>
<proteinExistence type="predicted"/>
<reference evidence="6" key="1">
    <citation type="submission" date="2021-04" db="EMBL/GenBank/DDBJ databases">
        <authorList>
            <consortium name="Molecular Ecology Group"/>
        </authorList>
    </citation>
    <scope>NUCLEOTIDE SEQUENCE</scope>
</reference>
<keyword evidence="1 5" id="KW-0812">Transmembrane</keyword>
<dbReference type="Gene3D" id="1.20.1250.20">
    <property type="entry name" value="MFS general substrate transporter like domains"/>
    <property type="match status" value="2"/>
</dbReference>
<name>A0A8S3YWD1_9EUPU</name>
<keyword evidence="3 5" id="KW-0472">Membrane</keyword>